<reference evidence="2" key="1">
    <citation type="submission" date="2024-06" db="EMBL/GenBank/DDBJ databases">
        <authorList>
            <person name="Peters D.L."/>
        </authorList>
    </citation>
    <scope>NUCLEOTIDE SEQUENCE</scope>
</reference>
<gene>
    <name evidence="2" type="ORF">ABMZ61_02</name>
</gene>
<organism evidence="2">
    <name type="scientific">Pseudomonas phage vB_PaeS_HTN2</name>
    <dbReference type="NCBI Taxonomy" id="3236647"/>
    <lineage>
        <taxon>Viruses</taxon>
    </lineage>
</organism>
<evidence type="ECO:0008006" key="3">
    <source>
        <dbReference type="Google" id="ProtNLM"/>
    </source>
</evidence>
<dbReference type="EMBL" id="PP916319">
    <property type="protein sequence ID" value="XDG30424.1"/>
    <property type="molecule type" value="Genomic_DNA"/>
</dbReference>
<name>A0AB39AID1_9VIRU</name>
<feature type="region of interest" description="Disordered" evidence="1">
    <location>
        <begin position="58"/>
        <end position="104"/>
    </location>
</feature>
<evidence type="ECO:0000313" key="2">
    <source>
        <dbReference type="EMBL" id="XDG30424.1"/>
    </source>
</evidence>
<proteinExistence type="predicted"/>
<feature type="compositionally biased region" description="Gly residues" evidence="1">
    <location>
        <begin position="78"/>
        <end position="94"/>
    </location>
</feature>
<accession>A0AB39AID1</accession>
<reference evidence="2" key="2">
    <citation type="submission" date="2024-08" db="EMBL/GenBank/DDBJ databases">
        <title>Characterization of Pseudomonas aeruginosa phages for therapeutic use.</title>
        <authorList>
            <person name="Nour El-Din H."/>
        </authorList>
    </citation>
    <scope>NUCLEOTIDE SEQUENCE</scope>
</reference>
<sequence length="104" mass="11033">MPRVTLVCCWPTCCTTTSAASHRSCGGRCAWRQPVPGDVKYFEKVVARVYLTPVQCAHTNQQRSRHHVEPSGSRVRGSNGGPGSGRPGSNGPGRTGLDLRGAAS</sequence>
<evidence type="ECO:0000256" key="1">
    <source>
        <dbReference type="SAM" id="MobiDB-lite"/>
    </source>
</evidence>
<protein>
    <recommendedName>
        <fullName evidence="3">Secreted protein</fullName>
    </recommendedName>
</protein>